<evidence type="ECO:0000259" key="3">
    <source>
        <dbReference type="Pfam" id="PF12969"/>
    </source>
</evidence>
<evidence type="ECO:0000256" key="1">
    <source>
        <dbReference type="SAM" id="Phobius"/>
    </source>
</evidence>
<keyword evidence="1" id="KW-1133">Transmembrane helix</keyword>
<dbReference type="Proteomes" id="UP000076586">
    <property type="component" value="Unassembled WGS sequence"/>
</dbReference>
<dbReference type="RefSeq" id="WP_084252288.1">
    <property type="nucleotide sequence ID" value="NZ_BDCR01000002.1"/>
</dbReference>
<feature type="domain" description="Transglutaminase-like" evidence="2">
    <location>
        <begin position="339"/>
        <end position="412"/>
    </location>
</feature>
<dbReference type="Pfam" id="PF01841">
    <property type="entry name" value="Transglut_core"/>
    <property type="match status" value="1"/>
</dbReference>
<gene>
    <name evidence="4" type="ORF">PJIAN_2137</name>
</gene>
<feature type="transmembrane region" description="Helical" evidence="1">
    <location>
        <begin position="21"/>
        <end position="43"/>
    </location>
</feature>
<dbReference type="Gene3D" id="2.60.40.3140">
    <property type="match status" value="1"/>
</dbReference>
<dbReference type="InterPro" id="IPR024618">
    <property type="entry name" value="DUF3857"/>
</dbReference>
<feature type="domain" description="DUF3857" evidence="3">
    <location>
        <begin position="98"/>
        <end position="213"/>
    </location>
</feature>
<evidence type="ECO:0000313" key="4">
    <source>
        <dbReference type="EMBL" id="GAT62578.1"/>
    </source>
</evidence>
<keyword evidence="1" id="KW-0472">Membrane</keyword>
<evidence type="ECO:0000313" key="5">
    <source>
        <dbReference type="Proteomes" id="UP000076586"/>
    </source>
</evidence>
<sequence length="682" mass="78545">MNPACHDGNKKKHFKTGSVNGLLQFVQSHLLLQLGMIFFLLSIPKWSVGQTFLHEFGKCSNEDFELKKYDKAPNADAVVIYDIGKSYFSESGGGFNVVFERKLKLKIFNKAGIKHANFDIPYYTGKNGDESVSELQGNVYNYENGSVRVSHLDTEKDYNEKQNEHWKIKKIAMPDVKEGSVVELAYTITSPYVFNFRNWEFQSHIPVIYSEYITKMIPFYEYTYILQGMPRFDDFKNYQSEGSEYSFAGVKYHEMIYDFVMKDLPGFKDESFITSEQDYIVKMDFQLSAMHYPDGRVEKIMRTWPELSKELLDNDYFGRYINAARKKAKDILLPLNLSALTKKDKAKIIFEYVISNYSWNKEVSKFVDKSVKDFSLSKTGNSASINLFMLAMLNEAGIEADPVVLSTRNHGKIKMDYPFEYFFNDVVAYAKLDSGTVVMDATEPLCTFNQIPTRCLNDRGLVVQKNKVEWIPLKGTTPSKEEYQLEIKLNSSLDSVRQSCKLISTGYDAVYYRDTYQSEKDKLKKKLLGSNALETEKLEADNLTQPEKPFLLRYEKNNAIDVVDGKLIIEPFGNTVMSENPLKQQLRSYPVDMTYQKTNKFYARIMVPAGYKLLSKPEDMSINNGLVRVIYTASAMDDQTVQIVASYEFKKDVYPSEDYSNLKAYINMIVSKFNDKIVLSKI</sequence>
<dbReference type="OrthoDB" id="98874at2"/>
<dbReference type="Pfam" id="PF12969">
    <property type="entry name" value="DUF3857"/>
    <property type="match status" value="1"/>
</dbReference>
<keyword evidence="5" id="KW-1185">Reference proteome</keyword>
<accession>A0A170ZE38</accession>
<comment type="caution">
    <text evidence="4">The sequence shown here is derived from an EMBL/GenBank/DDBJ whole genome shotgun (WGS) entry which is preliminary data.</text>
</comment>
<dbReference type="EMBL" id="BDCR01000002">
    <property type="protein sequence ID" value="GAT62578.1"/>
    <property type="molecule type" value="Genomic_DNA"/>
</dbReference>
<dbReference type="AlphaFoldDB" id="A0A170ZE38"/>
<protein>
    <submittedName>
        <fullName evidence="4">Uncharacterized protein</fullName>
    </submittedName>
</protein>
<reference evidence="5" key="2">
    <citation type="journal article" date="2017" name="Genome Announc.">
        <title>Draft genome sequence of Paludibacter jiangxiensis NM7(T), a propionate-producing fermentative bacterium.</title>
        <authorList>
            <person name="Qiu Y.-L."/>
            <person name="Tourlousse D.M."/>
            <person name="Matsuura N."/>
            <person name="Ohashi A."/>
            <person name="Sekiguchi Y."/>
        </authorList>
    </citation>
    <scope>NUCLEOTIDE SEQUENCE [LARGE SCALE GENOMIC DNA]</scope>
    <source>
        <strain evidence="5">NM7</strain>
    </source>
</reference>
<dbReference type="InterPro" id="IPR002931">
    <property type="entry name" value="Transglutaminase-like"/>
</dbReference>
<organism evidence="4 5">
    <name type="scientific">Paludibacter jiangxiensis</name>
    <dbReference type="NCBI Taxonomy" id="681398"/>
    <lineage>
        <taxon>Bacteria</taxon>
        <taxon>Pseudomonadati</taxon>
        <taxon>Bacteroidota</taxon>
        <taxon>Bacteroidia</taxon>
        <taxon>Bacteroidales</taxon>
        <taxon>Paludibacteraceae</taxon>
        <taxon>Paludibacter</taxon>
    </lineage>
</organism>
<dbReference type="STRING" id="681398.PJIAN_2137"/>
<name>A0A170ZE38_9BACT</name>
<dbReference type="Gene3D" id="3.10.620.30">
    <property type="match status" value="1"/>
</dbReference>
<evidence type="ECO:0000259" key="2">
    <source>
        <dbReference type="Pfam" id="PF01841"/>
    </source>
</evidence>
<reference evidence="5" key="1">
    <citation type="submission" date="2016-04" db="EMBL/GenBank/DDBJ databases">
        <title>Draft genome sequence of Paludibacter jiangxiensis strain NM7.</title>
        <authorList>
            <person name="Qiu Y."/>
            <person name="Matsuura N."/>
            <person name="Ohashi A."/>
            <person name="Tourlousse M.D."/>
            <person name="Sekiguchi Y."/>
        </authorList>
    </citation>
    <scope>NUCLEOTIDE SEQUENCE [LARGE SCALE GENOMIC DNA]</scope>
    <source>
        <strain evidence="5">NM7</strain>
    </source>
</reference>
<dbReference type="Gene3D" id="2.60.120.1130">
    <property type="match status" value="1"/>
</dbReference>
<proteinExistence type="predicted"/>
<keyword evidence="1" id="KW-0812">Transmembrane</keyword>